<dbReference type="CDD" id="cd06587">
    <property type="entry name" value="VOC"/>
    <property type="match status" value="1"/>
</dbReference>
<accession>A0A7Z0C6B7</accession>
<dbReference type="InterPro" id="IPR041581">
    <property type="entry name" value="Glyoxalase_6"/>
</dbReference>
<keyword evidence="2" id="KW-0223">Dioxygenase</keyword>
<dbReference type="SUPFAM" id="SSF54593">
    <property type="entry name" value="Glyoxalase/Bleomycin resistance protein/Dihydroxybiphenyl dioxygenase"/>
    <property type="match status" value="1"/>
</dbReference>
<sequence>MSGFRLSSTVLAAPDPRALAAFYRALLDWETRDDEPDWVVLKPRGTGQGAATGLAFQREAEHVPPRWPATGDDQQMQAHLDIGVPDLAAGVARAEELGAVQADVQPQDDVRVMLDPAGHPFCLFADPLGAPAGG</sequence>
<organism evidence="2 3">
    <name type="scientific">Nocardioides marinus</name>
    <dbReference type="NCBI Taxonomy" id="374514"/>
    <lineage>
        <taxon>Bacteria</taxon>
        <taxon>Bacillati</taxon>
        <taxon>Actinomycetota</taxon>
        <taxon>Actinomycetes</taxon>
        <taxon>Propionibacteriales</taxon>
        <taxon>Nocardioidaceae</taxon>
        <taxon>Nocardioides</taxon>
    </lineage>
</organism>
<dbReference type="Pfam" id="PF18029">
    <property type="entry name" value="Glyoxalase_6"/>
    <property type="match status" value="1"/>
</dbReference>
<dbReference type="PANTHER" id="PTHR35908:SF1">
    <property type="entry name" value="CONSERVED PROTEIN"/>
    <property type="match status" value="1"/>
</dbReference>
<keyword evidence="2" id="KW-0560">Oxidoreductase</keyword>
<dbReference type="GO" id="GO:0051213">
    <property type="term" value="F:dioxygenase activity"/>
    <property type="evidence" value="ECO:0007669"/>
    <property type="project" value="UniProtKB-KW"/>
</dbReference>
<keyword evidence="2" id="KW-0456">Lyase</keyword>
<evidence type="ECO:0000313" key="2">
    <source>
        <dbReference type="EMBL" id="NYI11981.1"/>
    </source>
</evidence>
<dbReference type="Gene3D" id="3.10.180.10">
    <property type="entry name" value="2,3-Dihydroxybiphenyl 1,2-Dioxygenase, domain 1"/>
    <property type="match status" value="1"/>
</dbReference>
<dbReference type="InterPro" id="IPR037523">
    <property type="entry name" value="VOC_core"/>
</dbReference>
<dbReference type="PROSITE" id="PS51819">
    <property type="entry name" value="VOC"/>
    <property type="match status" value="1"/>
</dbReference>
<reference evidence="2 3" key="1">
    <citation type="submission" date="2020-07" db="EMBL/GenBank/DDBJ databases">
        <title>Sequencing the genomes of 1000 actinobacteria strains.</title>
        <authorList>
            <person name="Klenk H.-P."/>
        </authorList>
    </citation>
    <scope>NUCLEOTIDE SEQUENCE [LARGE SCALE GENOMIC DNA]</scope>
    <source>
        <strain evidence="2 3">DSM 18248</strain>
    </source>
</reference>
<keyword evidence="3" id="KW-1185">Reference proteome</keyword>
<dbReference type="InterPro" id="IPR029068">
    <property type="entry name" value="Glyas_Bleomycin-R_OHBP_Dase"/>
</dbReference>
<dbReference type="AlphaFoldDB" id="A0A7Z0C6B7"/>
<proteinExistence type="predicted"/>
<protein>
    <submittedName>
        <fullName evidence="2">Catechol 2,3-dioxygenase-like lactoylglutathione lyase family enzyme</fullName>
    </submittedName>
</protein>
<name>A0A7Z0C6B7_9ACTN</name>
<dbReference type="RefSeq" id="WP_179532592.1">
    <property type="nucleotide sequence ID" value="NZ_BAAAPP010000001.1"/>
</dbReference>
<dbReference type="Proteomes" id="UP000537326">
    <property type="component" value="Unassembled WGS sequence"/>
</dbReference>
<feature type="domain" description="VOC" evidence="1">
    <location>
        <begin position="5"/>
        <end position="126"/>
    </location>
</feature>
<evidence type="ECO:0000259" key="1">
    <source>
        <dbReference type="PROSITE" id="PS51819"/>
    </source>
</evidence>
<dbReference type="EMBL" id="JACBZI010000001">
    <property type="protein sequence ID" value="NYI11981.1"/>
    <property type="molecule type" value="Genomic_DNA"/>
</dbReference>
<gene>
    <name evidence="2" type="ORF">BKA05_003496</name>
</gene>
<dbReference type="PANTHER" id="PTHR35908">
    <property type="entry name" value="HYPOTHETICAL FUSION PROTEIN"/>
    <property type="match status" value="1"/>
</dbReference>
<evidence type="ECO:0000313" key="3">
    <source>
        <dbReference type="Proteomes" id="UP000537326"/>
    </source>
</evidence>
<dbReference type="GO" id="GO:0016829">
    <property type="term" value="F:lyase activity"/>
    <property type="evidence" value="ECO:0007669"/>
    <property type="project" value="UniProtKB-KW"/>
</dbReference>
<comment type="caution">
    <text evidence="2">The sequence shown here is derived from an EMBL/GenBank/DDBJ whole genome shotgun (WGS) entry which is preliminary data.</text>
</comment>